<protein>
    <recommendedName>
        <fullName evidence="11">Endoplasmic reticulum transmembrane protein</fullName>
    </recommendedName>
</protein>
<dbReference type="PANTHER" id="PTHR12701:SF20">
    <property type="entry name" value="ENDOPLASMIC RETICULUM TRANSMEMBRANE PROTEIN"/>
    <property type="match status" value="1"/>
</dbReference>
<comment type="subcellular location">
    <subcellularLocation>
        <location evidence="1 11">Endoplasmic reticulum membrane</location>
        <topology evidence="1 11">Multi-pass membrane protein</topology>
    </subcellularLocation>
</comment>
<evidence type="ECO:0000256" key="1">
    <source>
        <dbReference type="ARBA" id="ARBA00004477"/>
    </source>
</evidence>
<evidence type="ECO:0000256" key="2">
    <source>
        <dbReference type="ARBA" id="ARBA00007956"/>
    </source>
</evidence>
<keyword evidence="7 11" id="KW-0653">Protein transport</keyword>
<keyword evidence="10 11" id="KW-0472">Membrane</keyword>
<keyword evidence="4 11" id="KW-0812">Transmembrane</keyword>
<evidence type="ECO:0000313" key="16">
    <source>
        <dbReference type="Proteomes" id="UP001610728"/>
    </source>
</evidence>
<keyword evidence="3 11" id="KW-0813">Transport</keyword>
<evidence type="ECO:0000256" key="10">
    <source>
        <dbReference type="ARBA" id="ARBA00023136"/>
    </source>
</evidence>
<proteinExistence type="inferred from homology"/>
<evidence type="ECO:0000256" key="3">
    <source>
        <dbReference type="ARBA" id="ARBA00022448"/>
    </source>
</evidence>
<keyword evidence="5 11" id="KW-0256">Endoplasmic reticulum</keyword>
<dbReference type="EMBL" id="JABSNW010000002">
    <property type="protein sequence ID" value="KAL2890004.1"/>
    <property type="molecule type" value="Genomic_DNA"/>
</dbReference>
<feature type="domain" description="Bap31/Bap29 cytoplasmic coiled-coil" evidence="14">
    <location>
        <begin position="157"/>
        <end position="206"/>
    </location>
</feature>
<dbReference type="RefSeq" id="XP_070861184.1">
    <property type="nucleotide sequence ID" value="XM_071007016.1"/>
</dbReference>
<evidence type="ECO:0000256" key="6">
    <source>
        <dbReference type="ARBA" id="ARBA00022892"/>
    </source>
</evidence>
<evidence type="ECO:0000259" key="14">
    <source>
        <dbReference type="Pfam" id="PF18035"/>
    </source>
</evidence>
<evidence type="ECO:0000259" key="13">
    <source>
        <dbReference type="Pfam" id="PF05529"/>
    </source>
</evidence>
<dbReference type="Pfam" id="PF05529">
    <property type="entry name" value="Bap31"/>
    <property type="match status" value="1"/>
</dbReference>
<feature type="transmembrane region" description="Helical" evidence="11">
    <location>
        <begin position="55"/>
        <end position="76"/>
    </location>
</feature>
<dbReference type="GeneID" id="98116179"/>
<evidence type="ECO:0000256" key="5">
    <source>
        <dbReference type="ARBA" id="ARBA00022824"/>
    </source>
</evidence>
<dbReference type="PANTHER" id="PTHR12701">
    <property type="entry name" value="BCR-ASSOCIATED PROTEIN, BAP"/>
    <property type="match status" value="1"/>
</dbReference>
<accession>A0ABR4MP30</accession>
<keyword evidence="9 12" id="KW-0175">Coiled coil</keyword>
<keyword evidence="16" id="KW-1185">Reference proteome</keyword>
<dbReference type="Pfam" id="PF18035">
    <property type="entry name" value="Bap31_Bap29_C"/>
    <property type="match status" value="1"/>
</dbReference>
<evidence type="ECO:0000256" key="12">
    <source>
        <dbReference type="SAM" id="Coils"/>
    </source>
</evidence>
<dbReference type="InterPro" id="IPR041672">
    <property type="entry name" value="Bap31/Bap29_C"/>
</dbReference>
<feature type="coiled-coil region" evidence="12">
    <location>
        <begin position="159"/>
        <end position="193"/>
    </location>
</feature>
<gene>
    <name evidence="15" type="ORF">HOO65_020546</name>
</gene>
<evidence type="ECO:0000256" key="4">
    <source>
        <dbReference type="ARBA" id="ARBA00022692"/>
    </source>
</evidence>
<feature type="domain" description="BAP29/BAP31 transmembrane" evidence="13">
    <location>
        <begin position="1"/>
        <end position="148"/>
    </location>
</feature>
<dbReference type="InterPro" id="IPR008417">
    <property type="entry name" value="BAP29/BAP31"/>
</dbReference>
<comment type="caution">
    <text evidence="15">The sequence shown here is derived from an EMBL/GenBank/DDBJ whole genome shotgun (WGS) entry which is preliminary data.</text>
</comment>
<name>A0ABR4MP30_9PEZI</name>
<dbReference type="InterPro" id="IPR040463">
    <property type="entry name" value="BAP29/BAP31_N"/>
</dbReference>
<feature type="transmembrane region" description="Helical" evidence="11">
    <location>
        <begin position="115"/>
        <end position="133"/>
    </location>
</feature>
<evidence type="ECO:0000256" key="7">
    <source>
        <dbReference type="ARBA" id="ARBA00022927"/>
    </source>
</evidence>
<comment type="similarity">
    <text evidence="2 11">Belongs to the BCAP29/BCAP31 family.</text>
</comment>
<keyword evidence="6 11" id="KW-0931">ER-Golgi transport</keyword>
<dbReference type="Proteomes" id="UP001610728">
    <property type="component" value="Unassembled WGS sequence"/>
</dbReference>
<feature type="transmembrane region" description="Helical" evidence="11">
    <location>
        <begin position="6"/>
        <end position="24"/>
    </location>
</feature>
<reference evidence="15 16" key="1">
    <citation type="submission" date="2020-05" db="EMBL/GenBank/DDBJ databases">
        <title>Ceratocystis lukuohia genome.</title>
        <authorList>
            <person name="Harrington T.C."/>
            <person name="Kim K."/>
            <person name="Mayers C.G."/>
        </authorList>
    </citation>
    <scope>NUCLEOTIDE SEQUENCE [LARGE SCALE GENOMIC DNA]</scope>
    <source>
        <strain evidence="15 16">C4212</strain>
    </source>
</reference>
<evidence type="ECO:0000256" key="9">
    <source>
        <dbReference type="ARBA" id="ARBA00023054"/>
    </source>
</evidence>
<keyword evidence="8 11" id="KW-1133">Transmembrane helix</keyword>
<organism evidence="15 16">
    <name type="scientific">Ceratocystis lukuohia</name>
    <dbReference type="NCBI Taxonomy" id="2019550"/>
    <lineage>
        <taxon>Eukaryota</taxon>
        <taxon>Fungi</taxon>
        <taxon>Dikarya</taxon>
        <taxon>Ascomycota</taxon>
        <taxon>Pezizomycotina</taxon>
        <taxon>Sordariomycetes</taxon>
        <taxon>Hypocreomycetidae</taxon>
        <taxon>Microascales</taxon>
        <taxon>Ceratocystidaceae</taxon>
        <taxon>Ceratocystis</taxon>
    </lineage>
</organism>
<comment type="function">
    <text evidence="11">May play a role in anterograde transport of membrane proteins from the endoplasmic reticulum to the Golgi.</text>
</comment>
<evidence type="ECO:0000256" key="11">
    <source>
        <dbReference type="RuleBase" id="RU367026"/>
    </source>
</evidence>
<sequence length="207" mass="23956">MTLYYSLVFFLLMFEVGVFFLLIVPMPYKMKKKLFTPVSSYSFISESPLISKIQYWLKITFVFVLILFADSVMRVYRVQIELHAATESATKNMGAGIMGHERTEVQARKFYAQRNMYLCGFTLLLSLILNRTYSMILELIRMEEKVRTFESTKSNSTEVATLKEQLAAKTRDLETLKKQSKQLHDEYGALSDKYAATQNDGSLKKDI</sequence>
<evidence type="ECO:0000313" key="15">
    <source>
        <dbReference type="EMBL" id="KAL2890004.1"/>
    </source>
</evidence>
<evidence type="ECO:0000256" key="8">
    <source>
        <dbReference type="ARBA" id="ARBA00022989"/>
    </source>
</evidence>